<accession>A0A6F9D8B6</accession>
<dbReference type="InterPro" id="IPR036413">
    <property type="entry name" value="YaeB-like_sf"/>
</dbReference>
<dbReference type="NCBIfam" id="TIGR00104">
    <property type="entry name" value="tRNA_TsaA"/>
    <property type="match status" value="1"/>
</dbReference>
<dbReference type="InterPro" id="IPR036414">
    <property type="entry name" value="YaeB_N_sf"/>
</dbReference>
<dbReference type="PANTHER" id="PTHR12818:SF0">
    <property type="entry name" value="TRNA (ADENINE(37)-N6)-METHYLTRANSFERASE"/>
    <property type="match status" value="1"/>
</dbReference>
<dbReference type="PANTHER" id="PTHR12818">
    <property type="entry name" value="TRNA (ADENINE(37)-N6)-METHYLTRANSFERASE"/>
    <property type="match status" value="1"/>
</dbReference>
<proteinExistence type="evidence at transcript level"/>
<dbReference type="PROSITE" id="PS01318">
    <property type="entry name" value="TSAA_1"/>
    <property type="match status" value="1"/>
</dbReference>
<evidence type="ECO:0000256" key="1">
    <source>
        <dbReference type="ARBA" id="ARBA00022691"/>
    </source>
</evidence>
<evidence type="ECO:0000259" key="3">
    <source>
        <dbReference type="PROSITE" id="PS51668"/>
    </source>
</evidence>
<dbReference type="SUPFAM" id="SSF118196">
    <property type="entry name" value="YaeB-like"/>
    <property type="match status" value="1"/>
</dbReference>
<reference evidence="4" key="1">
    <citation type="submission" date="2020-04" db="EMBL/GenBank/DDBJ databases">
        <authorList>
            <person name="Neveu A P."/>
        </authorList>
    </citation>
    <scope>NUCLEOTIDE SEQUENCE</scope>
    <source>
        <tissue evidence="4">Whole embryo</tissue>
    </source>
</reference>
<dbReference type="EMBL" id="LR783517">
    <property type="protein sequence ID" value="CAB3227255.1"/>
    <property type="molecule type" value="mRNA"/>
</dbReference>
<dbReference type="Pfam" id="PF01980">
    <property type="entry name" value="TrmO_N"/>
    <property type="match status" value="1"/>
</dbReference>
<comment type="similarity">
    <text evidence="2">Belongs to the tRNA methyltransferase O family.</text>
</comment>
<keyword evidence="1" id="KW-0949">S-adenosyl-L-methionine</keyword>
<dbReference type="InterPro" id="IPR040372">
    <property type="entry name" value="YaeB-like"/>
</dbReference>
<dbReference type="AlphaFoldDB" id="A0A6F9D8B6"/>
<sequence>MENNLQFQPIGYVKSCFKNKNGTPRQPSISSATKGDLSILKTVFNNPEHSLCGISQFSHVWIIFCFHLNESSGLKAKVKPPRLDGTKVGVFATRSPHRPNAVGLTLAKLENVDNDTIFLSGLDIVSGTPVLDIKPYIPEYDTPRLGLSVIDKPKSSDQPLSELAEAETTNINVSDWLVEASKDQINVLFTERAMQNIKKYQVKEDTSCQWKLDHICADDMVQVITDILKADPRSTYRRQKCGDRLYYFTVDSAHITAWFDDTTVPNTVEVLRIVPCLRLNQYTETKQT</sequence>
<evidence type="ECO:0000256" key="2">
    <source>
        <dbReference type="ARBA" id="ARBA00033753"/>
    </source>
</evidence>
<organism evidence="4">
    <name type="scientific">Phallusia mammillata</name>
    <dbReference type="NCBI Taxonomy" id="59560"/>
    <lineage>
        <taxon>Eukaryota</taxon>
        <taxon>Metazoa</taxon>
        <taxon>Chordata</taxon>
        <taxon>Tunicata</taxon>
        <taxon>Ascidiacea</taxon>
        <taxon>Phlebobranchia</taxon>
        <taxon>Ascidiidae</taxon>
        <taxon>Phallusia</taxon>
    </lineage>
</organism>
<dbReference type="InterPro" id="IPR023370">
    <property type="entry name" value="TrmO-like_N"/>
</dbReference>
<dbReference type="Gene3D" id="3.30.2310.10">
    <property type="entry name" value="YaeB-like"/>
    <property type="match status" value="1"/>
</dbReference>
<feature type="domain" description="TsaA-like" evidence="3">
    <location>
        <begin position="7"/>
        <end position="145"/>
    </location>
</feature>
<evidence type="ECO:0000313" key="4">
    <source>
        <dbReference type="EMBL" id="CAB3227255.1"/>
    </source>
</evidence>
<name>A0A6F9D8B6_9ASCI</name>
<dbReference type="InterPro" id="IPR023368">
    <property type="entry name" value="UPF0066_cons_site"/>
</dbReference>
<dbReference type="Gene3D" id="2.40.30.70">
    <property type="entry name" value="YaeB-like"/>
    <property type="match status" value="1"/>
</dbReference>
<dbReference type="PROSITE" id="PS51668">
    <property type="entry name" value="TSAA_2"/>
    <property type="match status" value="1"/>
</dbReference>
<protein>
    <submittedName>
        <fullName evidence="4">Nef-associated protein 1-like</fullName>
    </submittedName>
</protein>
<dbReference type="CDD" id="cd09281">
    <property type="entry name" value="UPF0066"/>
    <property type="match status" value="1"/>
</dbReference>
<gene>
    <name evidence="4" type="primary">C9orf156</name>
</gene>